<evidence type="ECO:0000313" key="4">
    <source>
        <dbReference type="Proteomes" id="UP000197334"/>
    </source>
</evidence>
<dbReference type="PROSITE" id="PS51273">
    <property type="entry name" value="GATASE_TYPE_1"/>
    <property type="match status" value="1"/>
</dbReference>
<dbReference type="InterPro" id="IPR006221">
    <property type="entry name" value="TrpG/PapA_dom"/>
</dbReference>
<dbReference type="STRING" id="213554.FF32_17010"/>
<protein>
    <submittedName>
        <fullName evidence="3">Anthranilate synthase component II</fullName>
        <ecNumber evidence="3">4.1.3.27</ecNumber>
    </submittedName>
</protein>
<keyword evidence="4" id="KW-1185">Reference proteome</keyword>
<dbReference type="InterPro" id="IPR050472">
    <property type="entry name" value="Anth_synth/Amidotransfase"/>
</dbReference>
<evidence type="ECO:0000259" key="2">
    <source>
        <dbReference type="Pfam" id="PF00117"/>
    </source>
</evidence>
<reference evidence="3 4" key="1">
    <citation type="submission" date="2014-08" db="EMBL/GenBank/DDBJ databases">
        <title>Draft genome sequence of a novel L-asparaginase producing marine bacterium, Halomonas campaniensis.</title>
        <authorList>
            <person name="Sundarakrishnan B."/>
            <person name="Moushumi Priya A."/>
            <person name="Raman G."/>
            <person name="Sakthivel N."/>
            <person name="Park S."/>
            <person name="Jayachandran S."/>
        </authorList>
    </citation>
    <scope>NUCLEOTIDE SEQUENCE [LARGE SCALE GENOMIC DNA]</scope>
    <source>
        <strain evidence="3 4">SK03</strain>
    </source>
</reference>
<dbReference type="PRINTS" id="PR00099">
    <property type="entry name" value="CPSGATASE"/>
</dbReference>
<dbReference type="PANTHER" id="PTHR43418">
    <property type="entry name" value="MULTIFUNCTIONAL TRYPTOPHAN BIOSYNTHESIS PROTEIN-RELATED"/>
    <property type="match status" value="1"/>
</dbReference>
<comment type="caution">
    <text evidence="3">The sequence shown here is derived from an EMBL/GenBank/DDBJ whole genome shotgun (WGS) entry which is preliminary data.</text>
</comment>
<dbReference type="Gene3D" id="3.40.50.880">
    <property type="match status" value="1"/>
</dbReference>
<dbReference type="PRINTS" id="PR00097">
    <property type="entry name" value="ANTSNTHASEII"/>
</dbReference>
<dbReference type="InterPro" id="IPR017926">
    <property type="entry name" value="GATASE"/>
</dbReference>
<dbReference type="PANTHER" id="PTHR43418:SF4">
    <property type="entry name" value="MULTIFUNCTIONAL TRYPTOPHAN BIOSYNTHESIS PROTEIN"/>
    <property type="match status" value="1"/>
</dbReference>
<evidence type="ECO:0000256" key="1">
    <source>
        <dbReference type="ARBA" id="ARBA00022962"/>
    </source>
</evidence>
<proteinExistence type="predicted"/>
<dbReference type="OrthoDB" id="9786812at2"/>
<dbReference type="CDD" id="cd01743">
    <property type="entry name" value="GATase1_Anthranilate_Synthase"/>
    <property type="match status" value="1"/>
</dbReference>
<evidence type="ECO:0000313" key="3">
    <source>
        <dbReference type="EMBL" id="OWV28409.1"/>
    </source>
</evidence>
<feature type="domain" description="Glutamine amidotransferase" evidence="2">
    <location>
        <begin position="4"/>
        <end position="218"/>
    </location>
</feature>
<dbReference type="FunFam" id="3.40.50.880:FF:000003">
    <property type="entry name" value="Anthranilate synthase component II"/>
    <property type="match status" value="1"/>
</dbReference>
<keyword evidence="3" id="KW-0456">Lyase</keyword>
<accession>A0A246RW56</accession>
<dbReference type="GO" id="GO:0004049">
    <property type="term" value="F:anthranilate synthase activity"/>
    <property type="evidence" value="ECO:0007669"/>
    <property type="project" value="UniProtKB-EC"/>
</dbReference>
<dbReference type="InterPro" id="IPR029062">
    <property type="entry name" value="Class_I_gatase-like"/>
</dbReference>
<dbReference type="PRINTS" id="PR00096">
    <property type="entry name" value="GATASE"/>
</dbReference>
<sequence length="226" mass="24927">MKVLIIDNYDSFTYNLYQFIGEILTTEKNRGGLANFEILVKRNNQIDFQTIEAMAPDRIIISPGPGSPDDPRYFGVCAEVIEKLGKTTPLLGVCLGMQGIVHVFGGKVVKAPLPMHGKISPINHNNASVFNGVPDQLEVMRYHSLIADATTLPECLEVTATVGALEADNFEQRSGWQALGEFELMGVKHREYPIHGIQFHPESFATEGGKELIANFLFAPGNHTRT</sequence>
<dbReference type="NCBIfam" id="TIGR00566">
    <property type="entry name" value="trpG_papA"/>
    <property type="match status" value="1"/>
</dbReference>
<dbReference type="SUPFAM" id="SSF52317">
    <property type="entry name" value="Class I glutamine amidotransferase-like"/>
    <property type="match status" value="1"/>
</dbReference>
<dbReference type="GO" id="GO:0000162">
    <property type="term" value="P:L-tryptophan biosynthetic process"/>
    <property type="evidence" value="ECO:0007669"/>
    <property type="project" value="TreeGrafter"/>
</dbReference>
<organism evidence="3 4">
    <name type="scientific">Halomonas campaniensis</name>
    <dbReference type="NCBI Taxonomy" id="213554"/>
    <lineage>
        <taxon>Bacteria</taxon>
        <taxon>Pseudomonadati</taxon>
        <taxon>Pseudomonadota</taxon>
        <taxon>Gammaproteobacteria</taxon>
        <taxon>Oceanospirillales</taxon>
        <taxon>Halomonadaceae</taxon>
        <taxon>Halomonas</taxon>
    </lineage>
</organism>
<dbReference type="RefSeq" id="WP_088701708.1">
    <property type="nucleotide sequence ID" value="NZ_JPUA01000037.1"/>
</dbReference>
<dbReference type="EMBL" id="JPUA01000037">
    <property type="protein sequence ID" value="OWV28409.1"/>
    <property type="molecule type" value="Genomic_DNA"/>
</dbReference>
<gene>
    <name evidence="3" type="ORF">JI62_19075</name>
</gene>
<dbReference type="AlphaFoldDB" id="A0A246RW56"/>
<keyword evidence="1" id="KW-0315">Glutamine amidotransferase</keyword>
<name>A0A246RW56_9GAMM</name>
<dbReference type="Pfam" id="PF00117">
    <property type="entry name" value="GATase"/>
    <property type="match status" value="1"/>
</dbReference>
<dbReference type="GO" id="GO:0005829">
    <property type="term" value="C:cytosol"/>
    <property type="evidence" value="ECO:0007669"/>
    <property type="project" value="TreeGrafter"/>
</dbReference>
<dbReference type="Proteomes" id="UP000197334">
    <property type="component" value="Unassembled WGS sequence"/>
</dbReference>
<dbReference type="EC" id="4.1.3.27" evidence="3"/>